<dbReference type="GO" id="GO:0006888">
    <property type="term" value="P:endoplasmic reticulum to Golgi vesicle-mediated transport"/>
    <property type="evidence" value="ECO:0007669"/>
    <property type="project" value="TreeGrafter"/>
</dbReference>
<keyword evidence="6" id="KW-0333">Golgi apparatus</keyword>
<evidence type="ECO:0000256" key="8">
    <source>
        <dbReference type="SAM" id="MobiDB-lite"/>
    </source>
</evidence>
<dbReference type="GO" id="GO:0005794">
    <property type="term" value="C:Golgi apparatus"/>
    <property type="evidence" value="ECO:0007669"/>
    <property type="project" value="UniProtKB-SubCell"/>
</dbReference>
<comment type="subcellular location">
    <subcellularLocation>
        <location evidence="2">Endoplasmic reticulum</location>
    </subcellularLocation>
    <subcellularLocation>
        <location evidence="1">Golgi apparatus</location>
        <location evidence="1">cis-Golgi network</location>
    </subcellularLocation>
</comment>
<dbReference type="OrthoDB" id="3364529at2759"/>
<dbReference type="PANTHER" id="PTHR23249">
    <property type="entry name" value="TRAFFICKING PROTEIN PARTICLE COMPLEX SUBUNIT"/>
    <property type="match status" value="1"/>
</dbReference>
<comment type="similarity">
    <text evidence="7">Belongs to the TRAPP small subunits family. BET5 subfamily.</text>
</comment>
<evidence type="ECO:0000256" key="4">
    <source>
        <dbReference type="ARBA" id="ARBA00022824"/>
    </source>
</evidence>
<keyword evidence="5" id="KW-0931">ER-Golgi transport</keyword>
<evidence type="ECO:0000256" key="7">
    <source>
        <dbReference type="ARBA" id="ARBA00038167"/>
    </source>
</evidence>
<gene>
    <name evidence="9" type="ORF">BCV69DRAFT_301727</name>
</gene>
<evidence type="ECO:0008006" key="11">
    <source>
        <dbReference type="Google" id="ProtNLM"/>
    </source>
</evidence>
<proteinExistence type="inferred from homology"/>
<dbReference type="EMBL" id="KZ819339">
    <property type="protein sequence ID" value="PWN17987.1"/>
    <property type="molecule type" value="Genomic_DNA"/>
</dbReference>
<dbReference type="Pfam" id="PF04099">
    <property type="entry name" value="Sybindin"/>
    <property type="match status" value="1"/>
</dbReference>
<evidence type="ECO:0000256" key="5">
    <source>
        <dbReference type="ARBA" id="ARBA00022892"/>
    </source>
</evidence>
<keyword evidence="3" id="KW-0813">Transport</keyword>
<name>A0A316TXK8_9BASI</name>
<evidence type="ECO:0000256" key="6">
    <source>
        <dbReference type="ARBA" id="ARBA00023034"/>
    </source>
</evidence>
<evidence type="ECO:0000313" key="9">
    <source>
        <dbReference type="EMBL" id="PWN17987.1"/>
    </source>
</evidence>
<keyword evidence="10" id="KW-1185">Reference proteome</keyword>
<dbReference type="SUPFAM" id="SSF64356">
    <property type="entry name" value="SNARE-like"/>
    <property type="match status" value="1"/>
</dbReference>
<dbReference type="InterPro" id="IPR007233">
    <property type="entry name" value="TRAPPC"/>
</dbReference>
<dbReference type="PANTHER" id="PTHR23249:SF16">
    <property type="entry name" value="TRAFFICKING PROTEIN PARTICLE COMPLEX SUBUNIT 1"/>
    <property type="match status" value="1"/>
</dbReference>
<evidence type="ECO:0000256" key="2">
    <source>
        <dbReference type="ARBA" id="ARBA00004240"/>
    </source>
</evidence>
<evidence type="ECO:0000256" key="1">
    <source>
        <dbReference type="ARBA" id="ARBA00004222"/>
    </source>
</evidence>
<dbReference type="Gene3D" id="3.30.450.70">
    <property type="match status" value="1"/>
</dbReference>
<sequence>MATKAYSIWIYDRHCTLVYHHDWSLSSSSALQPGPDLLPGVSRSIAHQPIPSTSTSSAPGAAPTPSSLAGSSALALTDQAKLIYGLVFSLRNMLAKLSPSAQATSTSHFNTYTTPTYALGHYQTASMYTFVILTDPVSPPVRAGAGGRGSGAGAATADGSSYSVGSGGGGIPGTGGMSLPGVLKQIIAGPWVEWVVKNPAMDFLGGGLETEEIEDVDLDLDEGEEGGEEELTDGAQERSDVRGEVRRVMRRRGVDSDGLRGAIEAVLAQNKLSTNHPPLQRAG</sequence>
<dbReference type="AlphaFoldDB" id="A0A316TXK8"/>
<feature type="compositionally biased region" description="Low complexity" evidence="8">
    <location>
        <begin position="153"/>
        <end position="163"/>
    </location>
</feature>
<protein>
    <recommendedName>
        <fullName evidence="11">Trafficking protein particle complex subunit</fullName>
    </recommendedName>
</protein>
<dbReference type="InterPro" id="IPR011012">
    <property type="entry name" value="Longin-like_dom_sf"/>
</dbReference>
<dbReference type="GO" id="GO:0005783">
    <property type="term" value="C:endoplasmic reticulum"/>
    <property type="evidence" value="ECO:0007669"/>
    <property type="project" value="UniProtKB-SubCell"/>
</dbReference>
<dbReference type="SMART" id="SM01399">
    <property type="entry name" value="Sybindin"/>
    <property type="match status" value="1"/>
</dbReference>
<dbReference type="RefSeq" id="XP_025345147.1">
    <property type="nucleotide sequence ID" value="XM_025494588.1"/>
</dbReference>
<dbReference type="Proteomes" id="UP000245942">
    <property type="component" value="Unassembled WGS sequence"/>
</dbReference>
<reference evidence="9 10" key="1">
    <citation type="journal article" date="2018" name="Mol. Biol. Evol.">
        <title>Broad Genomic Sampling Reveals a Smut Pathogenic Ancestry of the Fungal Clade Ustilaginomycotina.</title>
        <authorList>
            <person name="Kijpornyongpan T."/>
            <person name="Mondo S.J."/>
            <person name="Barry K."/>
            <person name="Sandor L."/>
            <person name="Lee J."/>
            <person name="Lipzen A."/>
            <person name="Pangilinan J."/>
            <person name="LaButti K."/>
            <person name="Hainaut M."/>
            <person name="Henrissat B."/>
            <person name="Grigoriev I.V."/>
            <person name="Spatafora J.W."/>
            <person name="Aime M.C."/>
        </authorList>
    </citation>
    <scope>NUCLEOTIDE SEQUENCE [LARGE SCALE GENOMIC DNA]</scope>
    <source>
        <strain evidence="9 10">MCA 4718</strain>
    </source>
</reference>
<dbReference type="GO" id="GO:0030008">
    <property type="term" value="C:TRAPP complex"/>
    <property type="evidence" value="ECO:0007669"/>
    <property type="project" value="InterPro"/>
</dbReference>
<accession>A0A316TXK8</accession>
<feature type="region of interest" description="Disordered" evidence="8">
    <location>
        <begin position="143"/>
        <end position="163"/>
    </location>
</feature>
<dbReference type="STRING" id="1684307.A0A316TXK8"/>
<organism evidence="9 10">
    <name type="scientific">Pseudomicrostroma glucosiphilum</name>
    <dbReference type="NCBI Taxonomy" id="1684307"/>
    <lineage>
        <taxon>Eukaryota</taxon>
        <taxon>Fungi</taxon>
        <taxon>Dikarya</taxon>
        <taxon>Basidiomycota</taxon>
        <taxon>Ustilaginomycotina</taxon>
        <taxon>Exobasidiomycetes</taxon>
        <taxon>Microstromatales</taxon>
        <taxon>Microstromatales incertae sedis</taxon>
        <taxon>Pseudomicrostroma</taxon>
    </lineage>
</organism>
<dbReference type="GeneID" id="37016322"/>
<evidence type="ECO:0000313" key="10">
    <source>
        <dbReference type="Proteomes" id="UP000245942"/>
    </source>
</evidence>
<keyword evidence="4" id="KW-0256">Endoplasmic reticulum</keyword>
<evidence type="ECO:0000256" key="3">
    <source>
        <dbReference type="ARBA" id="ARBA00022448"/>
    </source>
</evidence>